<dbReference type="Pfam" id="PF03403">
    <property type="entry name" value="PAF-AH_p_II"/>
    <property type="match status" value="2"/>
</dbReference>
<feature type="transmembrane region" description="Helical" evidence="4">
    <location>
        <begin position="51"/>
        <end position="72"/>
    </location>
</feature>
<evidence type="ECO:0000256" key="3">
    <source>
        <dbReference type="ARBA" id="ARBA00023098"/>
    </source>
</evidence>
<accession>A0ABT9P5V4</accession>
<dbReference type="GO" id="GO:0016787">
    <property type="term" value="F:hydrolase activity"/>
    <property type="evidence" value="ECO:0007669"/>
    <property type="project" value="UniProtKB-KW"/>
</dbReference>
<name>A0ABT9P5V4_9ACTN</name>
<keyword evidence="3" id="KW-0443">Lipid metabolism</keyword>
<dbReference type="InterPro" id="IPR029058">
    <property type="entry name" value="AB_hydrolase_fold"/>
</dbReference>
<protein>
    <submittedName>
        <fullName evidence="5">Dienelactone hydrolase</fullName>
    </submittedName>
</protein>
<dbReference type="Gene3D" id="3.40.50.1820">
    <property type="entry name" value="alpha/beta hydrolase"/>
    <property type="match status" value="1"/>
</dbReference>
<evidence type="ECO:0000313" key="6">
    <source>
        <dbReference type="Proteomes" id="UP001235712"/>
    </source>
</evidence>
<keyword evidence="6" id="KW-1185">Reference proteome</keyword>
<evidence type="ECO:0000256" key="1">
    <source>
        <dbReference type="ARBA" id="ARBA00022801"/>
    </source>
</evidence>
<dbReference type="PANTHER" id="PTHR10272">
    <property type="entry name" value="PLATELET-ACTIVATING FACTOR ACETYLHYDROLASE"/>
    <property type="match status" value="1"/>
</dbReference>
<dbReference type="PANTHER" id="PTHR10272:SF0">
    <property type="entry name" value="PLATELET-ACTIVATING FACTOR ACETYLHYDROLASE"/>
    <property type="match status" value="1"/>
</dbReference>
<dbReference type="EMBL" id="JAUSQZ010000001">
    <property type="protein sequence ID" value="MDP9827941.1"/>
    <property type="molecule type" value="Genomic_DNA"/>
</dbReference>
<evidence type="ECO:0000256" key="2">
    <source>
        <dbReference type="ARBA" id="ARBA00022963"/>
    </source>
</evidence>
<keyword evidence="4" id="KW-0812">Transmembrane</keyword>
<dbReference type="RefSeq" id="WP_307244611.1">
    <property type="nucleotide sequence ID" value="NZ_JAUSQZ010000001.1"/>
</dbReference>
<keyword evidence="2" id="KW-0442">Lipid degradation</keyword>
<sequence>MNLIESALAACAVLCLLAALAPTPVRGRATVTTTSLFLVVGAAILAQQGLRWQLVGVLVAGLSGAALAGFRVRTARPRSRPGGVVFGAALTLAFVSLLTGAAAIWGFRPLDLPDPGGDHPVGTRTAYWTDASRGEPATTDPLDHRLVVAQIWYPTDSRGAPAPYLGPHPQTTQKGLANLLGVPAFLLGEAARGHGHSTQNAALTTGGGKLPIVLFSPGLIGVRFQNTAWAEYLAARGYLVVALDHPYDSAVTVDEQGRPLWSKVGGTGSDSSDNREADRLTAVRADDLSFALTQIEASPEFGSRIDTGRVAVAGHSAGGAAALLAAGRDDRFRAAIDIDGKPRDGARPDQPVLALVAGDGTGNEDNDTRYAAALDSALAGNPNSRQVTVADTKHLSLTDAPFLLPRVPVLFGSASREKAYAAVTGATQAFLLATFRNEPADLTSYGTVKSS</sequence>
<evidence type="ECO:0000313" key="5">
    <source>
        <dbReference type="EMBL" id="MDP9827941.1"/>
    </source>
</evidence>
<feature type="transmembrane region" description="Helical" evidence="4">
    <location>
        <begin position="84"/>
        <end position="107"/>
    </location>
</feature>
<keyword evidence="4" id="KW-1133">Transmembrane helix</keyword>
<keyword evidence="1 5" id="KW-0378">Hydrolase</keyword>
<gene>
    <name evidence="5" type="ORF">J2S57_003690</name>
</gene>
<proteinExistence type="predicted"/>
<dbReference type="SUPFAM" id="SSF53474">
    <property type="entry name" value="alpha/beta-Hydrolases"/>
    <property type="match status" value="1"/>
</dbReference>
<comment type="caution">
    <text evidence="5">The sequence shown here is derived from an EMBL/GenBank/DDBJ whole genome shotgun (WGS) entry which is preliminary data.</text>
</comment>
<dbReference type="Proteomes" id="UP001235712">
    <property type="component" value="Unassembled WGS sequence"/>
</dbReference>
<reference evidence="5 6" key="1">
    <citation type="submission" date="2023-07" db="EMBL/GenBank/DDBJ databases">
        <title>Sequencing the genomes of 1000 actinobacteria strains.</title>
        <authorList>
            <person name="Klenk H.-P."/>
        </authorList>
    </citation>
    <scope>NUCLEOTIDE SEQUENCE [LARGE SCALE GENOMIC DNA]</scope>
    <source>
        <strain evidence="5 6">DSM 44388</strain>
    </source>
</reference>
<organism evidence="5 6">
    <name type="scientific">Kineosporia succinea</name>
    <dbReference type="NCBI Taxonomy" id="84632"/>
    <lineage>
        <taxon>Bacteria</taxon>
        <taxon>Bacillati</taxon>
        <taxon>Actinomycetota</taxon>
        <taxon>Actinomycetes</taxon>
        <taxon>Kineosporiales</taxon>
        <taxon>Kineosporiaceae</taxon>
        <taxon>Kineosporia</taxon>
    </lineage>
</organism>
<keyword evidence="4" id="KW-0472">Membrane</keyword>
<evidence type="ECO:0000256" key="4">
    <source>
        <dbReference type="SAM" id="Phobius"/>
    </source>
</evidence>